<feature type="region of interest" description="Disordered" evidence="1">
    <location>
        <begin position="78"/>
        <end position="100"/>
    </location>
</feature>
<evidence type="ECO:0000256" key="1">
    <source>
        <dbReference type="SAM" id="MobiDB-lite"/>
    </source>
</evidence>
<reference evidence="3" key="2">
    <citation type="submission" date="2015-01" db="EMBL/GenBank/DDBJ databases">
        <title>Evolutionary Origins and Diversification of the Mycorrhizal Mutualists.</title>
        <authorList>
            <consortium name="DOE Joint Genome Institute"/>
            <consortium name="Mycorrhizal Genomics Consortium"/>
            <person name="Kohler A."/>
            <person name="Kuo A."/>
            <person name="Nagy L.G."/>
            <person name="Floudas D."/>
            <person name="Copeland A."/>
            <person name="Barry K.W."/>
            <person name="Cichocki N."/>
            <person name="Veneault-Fourrey C."/>
            <person name="LaButti K."/>
            <person name="Lindquist E.A."/>
            <person name="Lipzen A."/>
            <person name="Lundell T."/>
            <person name="Morin E."/>
            <person name="Murat C."/>
            <person name="Riley R."/>
            <person name="Ohm R."/>
            <person name="Sun H."/>
            <person name="Tunlid A."/>
            <person name="Henrissat B."/>
            <person name="Grigoriev I.V."/>
            <person name="Hibbett D.S."/>
            <person name="Martin F."/>
        </authorList>
    </citation>
    <scope>NUCLEOTIDE SEQUENCE [LARGE SCALE GENOMIC DNA]</scope>
    <source>
        <strain evidence="3">LaAM-08-1</strain>
    </source>
</reference>
<feature type="region of interest" description="Disordered" evidence="1">
    <location>
        <begin position="176"/>
        <end position="236"/>
    </location>
</feature>
<dbReference type="HOGENOM" id="CLU_036000_1_0_1"/>
<gene>
    <name evidence="2" type="ORF">K443DRAFT_125646</name>
</gene>
<feature type="compositionally biased region" description="Basic and acidic residues" evidence="1">
    <location>
        <begin position="177"/>
        <end position="187"/>
    </location>
</feature>
<dbReference type="EMBL" id="KN838851">
    <property type="protein sequence ID" value="KIJ93308.1"/>
    <property type="molecule type" value="Genomic_DNA"/>
</dbReference>
<protein>
    <submittedName>
        <fullName evidence="2">Uncharacterized protein</fullName>
    </submittedName>
</protein>
<keyword evidence="3" id="KW-1185">Reference proteome</keyword>
<reference evidence="2 3" key="1">
    <citation type="submission" date="2014-04" db="EMBL/GenBank/DDBJ databases">
        <authorList>
            <consortium name="DOE Joint Genome Institute"/>
            <person name="Kuo A."/>
            <person name="Kohler A."/>
            <person name="Nagy L.G."/>
            <person name="Floudas D."/>
            <person name="Copeland A."/>
            <person name="Barry K.W."/>
            <person name="Cichocki N."/>
            <person name="Veneault-Fourrey C."/>
            <person name="LaButti K."/>
            <person name="Lindquist E.A."/>
            <person name="Lipzen A."/>
            <person name="Lundell T."/>
            <person name="Morin E."/>
            <person name="Murat C."/>
            <person name="Sun H."/>
            <person name="Tunlid A."/>
            <person name="Henrissat B."/>
            <person name="Grigoriev I.V."/>
            <person name="Hibbett D.S."/>
            <person name="Martin F."/>
            <person name="Nordberg H.P."/>
            <person name="Cantor M.N."/>
            <person name="Hua S.X."/>
        </authorList>
    </citation>
    <scope>NUCLEOTIDE SEQUENCE [LARGE SCALE GENOMIC DNA]</scope>
    <source>
        <strain evidence="2 3">LaAM-08-1</strain>
    </source>
</reference>
<dbReference type="AlphaFoldDB" id="A0A0C9WWV4"/>
<organism evidence="2 3">
    <name type="scientific">Laccaria amethystina LaAM-08-1</name>
    <dbReference type="NCBI Taxonomy" id="1095629"/>
    <lineage>
        <taxon>Eukaryota</taxon>
        <taxon>Fungi</taxon>
        <taxon>Dikarya</taxon>
        <taxon>Basidiomycota</taxon>
        <taxon>Agaricomycotina</taxon>
        <taxon>Agaricomycetes</taxon>
        <taxon>Agaricomycetidae</taxon>
        <taxon>Agaricales</taxon>
        <taxon>Agaricineae</taxon>
        <taxon>Hydnangiaceae</taxon>
        <taxon>Laccaria</taxon>
    </lineage>
</organism>
<dbReference type="Proteomes" id="UP000054477">
    <property type="component" value="Unassembled WGS sequence"/>
</dbReference>
<feature type="compositionally biased region" description="Polar residues" evidence="1">
    <location>
        <begin position="211"/>
        <end position="232"/>
    </location>
</feature>
<dbReference type="OrthoDB" id="3126394at2759"/>
<feature type="region of interest" description="Disordered" evidence="1">
    <location>
        <begin position="374"/>
        <end position="416"/>
    </location>
</feature>
<evidence type="ECO:0000313" key="2">
    <source>
        <dbReference type="EMBL" id="KIJ93308.1"/>
    </source>
</evidence>
<name>A0A0C9WWV4_9AGAR</name>
<sequence length="416" mass="45413">MPIQFVFEVACELPSSHRLASMSEVEIATTCLPWLMKSRLVVTQSDNWNDLWETCLIKPADGDERYLSAHLLNSRFTTDPVPSPMVSEDSDTSPLPPSASVAQGATVLNESTHSIGVPDSNIQDSLSTMMDDGSACRPKRPCESNVYFWVEIPPRKLTKNILGGKRRTIVLDSDDEPLIRPSKDHQHNLLTAGPSHADKGKGQADPPSLSLGATSRPPSKTTTDGQKETSVQPKCRGCPPKGTPVVFKHPVVFDKKHFKCVIERFGIDEFLRCSKLFSHICQNHVSSAPCARTKQSKTAHSADGVLLAGHALLSTTSLEEFAAWFNFMQDFAGPQSASTPEGFSRVDLEELASRVAPIESSPVAGPSLLFLPESSPTPPRMLIPPITFHSPDVQPSTDSEEDEDQVLDQLAGDYDE</sequence>
<accession>A0A0C9WWV4</accession>
<proteinExistence type="predicted"/>
<evidence type="ECO:0000313" key="3">
    <source>
        <dbReference type="Proteomes" id="UP000054477"/>
    </source>
</evidence>